<gene>
    <name evidence="6" type="ORF">HDF15_003228</name>
</gene>
<comment type="caution">
    <text evidence="6">The sequence shown here is derived from an EMBL/GenBank/DDBJ whole genome shotgun (WGS) entry which is preliminary data.</text>
</comment>
<dbReference type="Gene3D" id="2.60.40.1120">
    <property type="entry name" value="Carboxypeptidase-like, regulatory domain"/>
    <property type="match status" value="1"/>
</dbReference>
<dbReference type="Gene3D" id="2.40.170.20">
    <property type="entry name" value="TonB-dependent receptor, beta-barrel domain"/>
    <property type="match status" value="1"/>
</dbReference>
<feature type="compositionally biased region" description="Polar residues" evidence="4">
    <location>
        <begin position="176"/>
        <end position="188"/>
    </location>
</feature>
<dbReference type="SUPFAM" id="SSF56935">
    <property type="entry name" value="Porins"/>
    <property type="match status" value="1"/>
</dbReference>
<dbReference type="AlphaFoldDB" id="A0A7W7ZRL9"/>
<comment type="subcellular location">
    <subcellularLocation>
        <location evidence="1">Cell outer membrane</location>
    </subcellularLocation>
</comment>
<dbReference type="RefSeq" id="WP_184257116.1">
    <property type="nucleotide sequence ID" value="NZ_JACHIO010000013.1"/>
</dbReference>
<dbReference type="EMBL" id="JACHIO010000013">
    <property type="protein sequence ID" value="MBB5064866.1"/>
    <property type="molecule type" value="Genomic_DNA"/>
</dbReference>
<feature type="domain" description="TonB-dependent transporter Oar-like beta-barrel" evidence="5">
    <location>
        <begin position="254"/>
        <end position="1097"/>
    </location>
</feature>
<dbReference type="InterPro" id="IPR036942">
    <property type="entry name" value="Beta-barrel_TonB_sf"/>
</dbReference>
<keyword evidence="2" id="KW-0472">Membrane</keyword>
<evidence type="ECO:0000256" key="4">
    <source>
        <dbReference type="SAM" id="MobiDB-lite"/>
    </source>
</evidence>
<dbReference type="InterPro" id="IPR008969">
    <property type="entry name" value="CarboxyPept-like_regulatory"/>
</dbReference>
<proteinExistence type="predicted"/>
<organism evidence="6 7">
    <name type="scientific">Granulicella mallensis</name>
    <dbReference type="NCBI Taxonomy" id="940614"/>
    <lineage>
        <taxon>Bacteria</taxon>
        <taxon>Pseudomonadati</taxon>
        <taxon>Acidobacteriota</taxon>
        <taxon>Terriglobia</taxon>
        <taxon>Terriglobales</taxon>
        <taxon>Acidobacteriaceae</taxon>
        <taxon>Granulicella</taxon>
    </lineage>
</organism>
<dbReference type="SUPFAM" id="SSF49464">
    <property type="entry name" value="Carboxypeptidase regulatory domain-like"/>
    <property type="match status" value="1"/>
</dbReference>
<dbReference type="InterPro" id="IPR057601">
    <property type="entry name" value="Oar-like_b-barrel"/>
</dbReference>
<feature type="region of interest" description="Disordered" evidence="4">
    <location>
        <begin position="903"/>
        <end position="922"/>
    </location>
</feature>
<keyword evidence="3" id="KW-0998">Cell outer membrane</keyword>
<dbReference type="Pfam" id="PF13620">
    <property type="entry name" value="CarboxypepD_reg"/>
    <property type="match status" value="1"/>
</dbReference>
<dbReference type="GO" id="GO:0009279">
    <property type="term" value="C:cell outer membrane"/>
    <property type="evidence" value="ECO:0007669"/>
    <property type="project" value="UniProtKB-SubCell"/>
</dbReference>
<evidence type="ECO:0000313" key="7">
    <source>
        <dbReference type="Proteomes" id="UP000584867"/>
    </source>
</evidence>
<evidence type="ECO:0000259" key="5">
    <source>
        <dbReference type="Pfam" id="PF25183"/>
    </source>
</evidence>
<sequence>MKQLSRIIFSLALVSLTLALLCLGVRLEAQVTGARLTGVVTDSSGAAIPQAQITITNTGTNAATKTTSNAQGEYTVPSLPAGPYKIFSTATGFADTLQTNIVLTIGQSATVNIVLKPGGANETVTVSSNPTLINATTAEISAVVNEDSIKELPLNGRDPSSLVFLTTGVTNELQSQASTLPTTNSFPTQSSGSAGGGRQGSTYYLLDGVTNMDYFALLAAPFPNADATQEFRVISNNFDARYGFSPGAVVSIQSKGGSNSFHGGAFEFLRNAVLNASDYFSHQVDPLKRNQFGGYLGGPIIKDRLFFFANYQGTRTSTKTTENSTYTPTAAMLNGDFSAVAVDLKAPFATINGKRNQIDPKLFSPGALALAASLPLGGDPATGLTNYVGPKARSNYDEGTGRIDYTLNDRQRVFLRNFIYNFNQPGLGIPGNLLAGVQGLHGIYVNDAFNHSWTINQNLLNSITVFYQSFDYGSGTPLFNKNGQEECLSNYVDVSDPPGSCYIGGISAVDGNSLYGGALGFTVFSGAVNNTKRRNWGFSDTVTLTHGKHTMYFGADVMHRYTHENSGSGANPNVGFTNAFTGFTLSDFLLGDVQTFSQNAGESGSVRGWMTGYYAQDQYKLRPNLTINAGLRWDPYTPLSIDGGRGAAYVPGQQSTRYPNAPAGVVFPGDAGINNAIMPTSWKYFEPRIGIAYQASPKTSVRAGFGMFTTPLEDASYNHVYDTAPFNPSFALNATATTPISFDHPWSGFAATGGQSPFPPFASPGVSPPSSSTFTLPMQLGAVFPKNFRLGIAQSWNLSVEQQFTDTLALHIAYVGSETYHLSTPIELNPGVLSDPVVTNGVTTYNNDSRALTNFGSIIQVEIGGTSSYNSLQVGIEKRLSHGIQIQSNLTWAHAFDVGGSGDPSFESSVSDPHNVGHDHGPSSLNYPIVSVTNFTYQAPKFQSLNPIVRNVIGGWSLTGLVTLQSGPPFTINGGNGNNNSGFLVYQDRADLTGQPLQVRQGGKANWLNHYFNAGAFTNNKVGTAGDSPKYLIQGVPIYTADLGVQKNWQFRERYGLQFRFEAFNALNHPSYGQPDSNPDDSNFGAITSTGAIPARVGQAALKLTF</sequence>
<feature type="region of interest" description="Disordered" evidence="4">
    <location>
        <begin position="176"/>
        <end position="197"/>
    </location>
</feature>
<evidence type="ECO:0000256" key="3">
    <source>
        <dbReference type="ARBA" id="ARBA00023237"/>
    </source>
</evidence>
<evidence type="ECO:0000256" key="2">
    <source>
        <dbReference type="ARBA" id="ARBA00023136"/>
    </source>
</evidence>
<reference evidence="6 7" key="1">
    <citation type="submission" date="2020-08" db="EMBL/GenBank/DDBJ databases">
        <title>Genomic Encyclopedia of Type Strains, Phase IV (KMG-V): Genome sequencing to study the core and pangenomes of soil and plant-associated prokaryotes.</title>
        <authorList>
            <person name="Whitman W."/>
        </authorList>
    </citation>
    <scope>NUCLEOTIDE SEQUENCE [LARGE SCALE GENOMIC DNA]</scope>
    <source>
        <strain evidence="6 7">X5P3</strain>
    </source>
</reference>
<protein>
    <recommendedName>
        <fullName evidence="5">TonB-dependent transporter Oar-like beta-barrel domain-containing protein</fullName>
    </recommendedName>
</protein>
<evidence type="ECO:0000313" key="6">
    <source>
        <dbReference type="EMBL" id="MBB5064866.1"/>
    </source>
</evidence>
<accession>A0A7W7ZRL9</accession>
<dbReference type="Pfam" id="PF25183">
    <property type="entry name" value="OMP_b-brl_4"/>
    <property type="match status" value="1"/>
</dbReference>
<evidence type="ECO:0000256" key="1">
    <source>
        <dbReference type="ARBA" id="ARBA00004442"/>
    </source>
</evidence>
<name>A0A7W7ZRL9_9BACT</name>
<dbReference type="Proteomes" id="UP000584867">
    <property type="component" value="Unassembled WGS sequence"/>
</dbReference>